<dbReference type="AlphaFoldDB" id="A0AAW9IJH8"/>
<accession>A0AAW9IJH8</accession>
<dbReference type="SUPFAM" id="SSF49401">
    <property type="entry name" value="Bacterial adhesins"/>
    <property type="match status" value="2"/>
</dbReference>
<feature type="non-terminal residue" evidence="2">
    <location>
        <position position="166"/>
    </location>
</feature>
<gene>
    <name evidence="2" type="ORF">GNF79_17855</name>
</gene>
<dbReference type="EMBL" id="WNVC01000788">
    <property type="protein sequence ID" value="MDZ5000887.1"/>
    <property type="molecule type" value="Genomic_DNA"/>
</dbReference>
<evidence type="ECO:0000313" key="2">
    <source>
        <dbReference type="EMBL" id="MDZ5000887.1"/>
    </source>
</evidence>
<comment type="caution">
    <text evidence="2">The sequence shown here is derived from an EMBL/GenBank/DDBJ whole genome shotgun (WGS) entry which is preliminary data.</text>
</comment>
<name>A0AAW9IJH8_CLOPF</name>
<evidence type="ECO:0000313" key="3">
    <source>
        <dbReference type="Proteomes" id="UP001291306"/>
    </source>
</evidence>
<dbReference type="Gene3D" id="2.60.40.740">
    <property type="match status" value="2"/>
</dbReference>
<dbReference type="InterPro" id="IPR008456">
    <property type="entry name" value="Collagen-bd_dom"/>
</dbReference>
<dbReference type="GO" id="GO:0005518">
    <property type="term" value="F:collagen binding"/>
    <property type="evidence" value="ECO:0007669"/>
    <property type="project" value="InterPro"/>
</dbReference>
<proteinExistence type="predicted"/>
<dbReference type="InterPro" id="IPR008966">
    <property type="entry name" value="Adhesion_dom_sf"/>
</dbReference>
<organism evidence="2 3">
    <name type="scientific">Clostridium perfringens</name>
    <dbReference type="NCBI Taxonomy" id="1502"/>
    <lineage>
        <taxon>Bacteria</taxon>
        <taxon>Bacillati</taxon>
        <taxon>Bacillota</taxon>
        <taxon>Clostridia</taxon>
        <taxon>Eubacteriales</taxon>
        <taxon>Clostridiaceae</taxon>
        <taxon>Clostridium</taxon>
    </lineage>
</organism>
<dbReference type="RefSeq" id="WP_322459094.1">
    <property type="nucleotide sequence ID" value="NZ_WNVC01000788.1"/>
</dbReference>
<sequence length="166" mass="18128">VNTGEESIDQAIVEDTIKPGLSFDKNSPKVYKLKLDSNGNATIDGDALPGYIAEDIKNENGNTSFKVNLGNINSAYRLVYRTDITNNDEVSFSNEAFLNGVGTGNIIKRPTITNSFTKSSDGSIDYSKKTMGWKITINPLKEPIKDLVIRDTFPNGGLSLISDTFI</sequence>
<evidence type="ECO:0000259" key="1">
    <source>
        <dbReference type="Pfam" id="PF05737"/>
    </source>
</evidence>
<protein>
    <recommendedName>
        <fullName evidence="1">Collagen binding domain-containing protein</fullName>
    </recommendedName>
</protein>
<reference evidence="2" key="1">
    <citation type="submission" date="2019-11" db="EMBL/GenBank/DDBJ databases">
        <title>Characterization of Clostridium perfringens isolates from swine manure treated agricultural soils.</title>
        <authorList>
            <person name="Wushke S.T."/>
        </authorList>
    </citation>
    <scope>NUCLEOTIDE SEQUENCE</scope>
    <source>
        <strain evidence="2">X26</strain>
    </source>
</reference>
<feature type="domain" description="Collagen binding" evidence="1">
    <location>
        <begin position="1"/>
        <end position="101"/>
    </location>
</feature>
<feature type="non-terminal residue" evidence="2">
    <location>
        <position position="1"/>
    </location>
</feature>
<dbReference type="Proteomes" id="UP001291306">
    <property type="component" value="Unassembled WGS sequence"/>
</dbReference>
<dbReference type="Pfam" id="PF05737">
    <property type="entry name" value="Collagen_bind"/>
    <property type="match status" value="1"/>
</dbReference>